<dbReference type="VEuPathDB" id="FungiDB:RhiirFUN_017400"/>
<reference evidence="1 2" key="2">
    <citation type="submission" date="2017-10" db="EMBL/GenBank/DDBJ databases">
        <title>Genome analyses suggest a sexual origin of heterokaryosis in a supposedly ancient asexual fungus.</title>
        <authorList>
            <person name="Corradi N."/>
            <person name="Sedzielewska K."/>
            <person name="Noel J."/>
            <person name="Charron P."/>
            <person name="Farinelli L."/>
            <person name="Marton T."/>
            <person name="Kruger M."/>
            <person name="Pelin A."/>
            <person name="Brachmann A."/>
            <person name="Corradi N."/>
        </authorList>
    </citation>
    <scope>NUCLEOTIDE SEQUENCE [LARGE SCALE GENOMIC DNA]</scope>
    <source>
        <strain evidence="1 2">A1</strain>
    </source>
</reference>
<sequence>MDMRPTSRFTNEIAEEAWTKFVLNTYPEYNLPKNWENFVQEFFKSKDSLKEWKTAWRGLYKSEFNETDQELVDVIHNILGPYIEAFEAPTKIR</sequence>
<protein>
    <submittedName>
        <fullName evidence="1">Uncharacterized protein</fullName>
    </submittedName>
</protein>
<name>A0A2N0RW35_9GLOM</name>
<dbReference type="AlphaFoldDB" id="A0A2N0RW35"/>
<dbReference type="Proteomes" id="UP000232688">
    <property type="component" value="Unassembled WGS sequence"/>
</dbReference>
<dbReference type="VEuPathDB" id="FungiDB:RhiirA1_458328"/>
<dbReference type="VEuPathDB" id="FungiDB:FUN_013676"/>
<comment type="caution">
    <text evidence="1">The sequence shown here is derived from an EMBL/GenBank/DDBJ whole genome shotgun (WGS) entry which is preliminary data.</text>
</comment>
<dbReference type="EMBL" id="LLXH01000387">
    <property type="protein sequence ID" value="PKC67519.1"/>
    <property type="molecule type" value="Genomic_DNA"/>
</dbReference>
<accession>A0A2N0RW35</accession>
<evidence type="ECO:0000313" key="2">
    <source>
        <dbReference type="Proteomes" id="UP000232688"/>
    </source>
</evidence>
<organism evidence="1 2">
    <name type="scientific">Rhizophagus irregularis</name>
    <dbReference type="NCBI Taxonomy" id="588596"/>
    <lineage>
        <taxon>Eukaryota</taxon>
        <taxon>Fungi</taxon>
        <taxon>Fungi incertae sedis</taxon>
        <taxon>Mucoromycota</taxon>
        <taxon>Glomeromycotina</taxon>
        <taxon>Glomeromycetes</taxon>
        <taxon>Glomerales</taxon>
        <taxon>Glomeraceae</taxon>
        <taxon>Rhizophagus</taxon>
    </lineage>
</organism>
<reference evidence="1 2" key="1">
    <citation type="submission" date="2017-10" db="EMBL/GenBank/DDBJ databases">
        <title>Extensive intraspecific genome diversity in a model arbuscular mycorrhizal fungus.</title>
        <authorList>
            <person name="Chen E.C.H."/>
            <person name="Morin E."/>
            <person name="Baudet D."/>
            <person name="Noel J."/>
            <person name="Ndikumana S."/>
            <person name="Charron P."/>
            <person name="St-Onge C."/>
            <person name="Giorgi J."/>
            <person name="Grigoriev I.V."/>
            <person name="Roux C."/>
            <person name="Martin F.M."/>
            <person name="Corradi N."/>
        </authorList>
    </citation>
    <scope>NUCLEOTIDE SEQUENCE [LARGE SCALE GENOMIC DNA]</scope>
    <source>
        <strain evidence="1 2">A1</strain>
    </source>
</reference>
<evidence type="ECO:0000313" key="1">
    <source>
        <dbReference type="EMBL" id="PKC67519.1"/>
    </source>
</evidence>
<proteinExistence type="predicted"/>
<gene>
    <name evidence="1" type="ORF">RhiirA1_458328</name>
</gene>